<dbReference type="GeneID" id="106468528"/>
<dbReference type="Proteomes" id="UP000694941">
    <property type="component" value="Unplaced"/>
</dbReference>
<feature type="compositionally biased region" description="Polar residues" evidence="2">
    <location>
        <begin position="299"/>
        <end position="315"/>
    </location>
</feature>
<feature type="compositionally biased region" description="Polar residues" evidence="2">
    <location>
        <begin position="116"/>
        <end position="129"/>
    </location>
</feature>
<reference evidence="5" key="1">
    <citation type="submission" date="2025-08" db="UniProtKB">
        <authorList>
            <consortium name="RefSeq"/>
        </authorList>
    </citation>
    <scope>IDENTIFICATION</scope>
    <source>
        <tissue evidence="5">Muscle</tissue>
    </source>
</reference>
<feature type="compositionally biased region" description="Low complexity" evidence="2">
    <location>
        <begin position="287"/>
        <end position="297"/>
    </location>
</feature>
<organism evidence="4 5">
    <name type="scientific">Limulus polyphemus</name>
    <name type="common">Atlantic horseshoe crab</name>
    <dbReference type="NCBI Taxonomy" id="6850"/>
    <lineage>
        <taxon>Eukaryota</taxon>
        <taxon>Metazoa</taxon>
        <taxon>Ecdysozoa</taxon>
        <taxon>Arthropoda</taxon>
        <taxon>Chelicerata</taxon>
        <taxon>Merostomata</taxon>
        <taxon>Xiphosura</taxon>
        <taxon>Limulidae</taxon>
        <taxon>Limulus</taxon>
    </lineage>
</organism>
<keyword evidence="4" id="KW-1185">Reference proteome</keyword>
<evidence type="ECO:0000256" key="2">
    <source>
        <dbReference type="SAM" id="MobiDB-lite"/>
    </source>
</evidence>
<dbReference type="InterPro" id="IPR040010">
    <property type="entry name" value="ZN608/ZN609"/>
</dbReference>
<feature type="compositionally biased region" description="Basic and acidic residues" evidence="2">
    <location>
        <begin position="926"/>
        <end position="935"/>
    </location>
</feature>
<dbReference type="PANTHER" id="PTHR21564">
    <property type="entry name" value="BRAKELESS PROTEIN"/>
    <property type="match status" value="1"/>
</dbReference>
<evidence type="ECO:0000313" key="4">
    <source>
        <dbReference type="Proteomes" id="UP000694941"/>
    </source>
</evidence>
<feature type="region of interest" description="Disordered" evidence="2">
    <location>
        <begin position="1009"/>
        <end position="1159"/>
    </location>
</feature>
<keyword evidence="1" id="KW-0479">Metal-binding</keyword>
<protein>
    <submittedName>
        <fullName evidence="5">Zinc finger protein 608-like isoform X2</fullName>
    </submittedName>
</protein>
<feature type="compositionally biased region" description="Polar residues" evidence="2">
    <location>
        <begin position="1046"/>
        <end position="1055"/>
    </location>
</feature>
<dbReference type="InterPro" id="IPR013087">
    <property type="entry name" value="Znf_C2H2_type"/>
</dbReference>
<feature type="compositionally biased region" description="Basic and acidic residues" evidence="2">
    <location>
        <begin position="1077"/>
        <end position="1090"/>
    </location>
</feature>
<feature type="region of interest" description="Disordered" evidence="2">
    <location>
        <begin position="655"/>
        <end position="727"/>
    </location>
</feature>
<accession>A0ABM1TBJ6</accession>
<name>A0ABM1TBJ6_LIMPO</name>
<feature type="compositionally biased region" description="Basic and acidic residues" evidence="2">
    <location>
        <begin position="791"/>
        <end position="800"/>
    </location>
</feature>
<feature type="region of interest" description="Disordered" evidence="2">
    <location>
        <begin position="1270"/>
        <end position="1311"/>
    </location>
</feature>
<feature type="compositionally biased region" description="Polar residues" evidence="2">
    <location>
        <begin position="801"/>
        <end position="815"/>
    </location>
</feature>
<feature type="compositionally biased region" description="Polar residues" evidence="2">
    <location>
        <begin position="1270"/>
        <end position="1282"/>
    </location>
</feature>
<feature type="compositionally biased region" description="Low complexity" evidence="2">
    <location>
        <begin position="137"/>
        <end position="149"/>
    </location>
</feature>
<dbReference type="PANTHER" id="PTHR21564:SF5">
    <property type="entry name" value="SCRIBBLER, ISOFORM J"/>
    <property type="match status" value="1"/>
</dbReference>
<dbReference type="PROSITE" id="PS50157">
    <property type="entry name" value="ZINC_FINGER_C2H2_2"/>
    <property type="match status" value="1"/>
</dbReference>
<feature type="compositionally biased region" description="Basic and acidic residues" evidence="2">
    <location>
        <begin position="754"/>
        <end position="770"/>
    </location>
</feature>
<feature type="domain" description="C2H2-type" evidence="3">
    <location>
        <begin position="221"/>
        <end position="251"/>
    </location>
</feature>
<feature type="compositionally biased region" description="Low complexity" evidence="2">
    <location>
        <begin position="1283"/>
        <end position="1296"/>
    </location>
</feature>
<dbReference type="RefSeq" id="XP_022253252.1">
    <property type="nucleotide sequence ID" value="XM_022397544.1"/>
</dbReference>
<gene>
    <name evidence="5" type="primary">LOC106468528</name>
</gene>
<feature type="compositionally biased region" description="Polar residues" evidence="2">
    <location>
        <begin position="937"/>
        <end position="946"/>
    </location>
</feature>
<proteinExistence type="predicted"/>
<feature type="compositionally biased region" description="Basic and acidic residues" evidence="2">
    <location>
        <begin position="599"/>
        <end position="617"/>
    </location>
</feature>
<evidence type="ECO:0000256" key="1">
    <source>
        <dbReference type="PROSITE-ProRule" id="PRU00042"/>
    </source>
</evidence>
<feature type="compositionally biased region" description="Polar residues" evidence="2">
    <location>
        <begin position="670"/>
        <end position="683"/>
    </location>
</feature>
<dbReference type="PROSITE" id="PS00028">
    <property type="entry name" value="ZINC_FINGER_C2H2_1"/>
    <property type="match status" value="1"/>
</dbReference>
<feature type="compositionally biased region" description="Low complexity" evidence="2">
    <location>
        <begin position="547"/>
        <end position="558"/>
    </location>
</feature>
<feature type="compositionally biased region" description="Polar residues" evidence="2">
    <location>
        <begin position="714"/>
        <end position="723"/>
    </location>
</feature>
<feature type="compositionally biased region" description="Basic and acidic residues" evidence="2">
    <location>
        <begin position="1113"/>
        <end position="1134"/>
    </location>
</feature>
<evidence type="ECO:0000259" key="3">
    <source>
        <dbReference type="PROSITE" id="PS50157"/>
    </source>
</evidence>
<keyword evidence="1" id="KW-0862">Zinc</keyword>
<feature type="region of interest" description="Disordered" evidence="2">
    <location>
        <begin position="547"/>
        <end position="626"/>
    </location>
</feature>
<feature type="compositionally biased region" description="Basic and acidic residues" evidence="2">
    <location>
        <begin position="702"/>
        <end position="712"/>
    </location>
</feature>
<feature type="region of interest" description="Disordered" evidence="2">
    <location>
        <begin position="508"/>
        <end position="534"/>
    </location>
</feature>
<feature type="region of interest" description="Disordered" evidence="2">
    <location>
        <begin position="749"/>
        <end position="819"/>
    </location>
</feature>
<feature type="region of interest" description="Disordered" evidence="2">
    <location>
        <begin position="917"/>
        <end position="946"/>
    </location>
</feature>
<feature type="compositionally biased region" description="Basic and acidic residues" evidence="2">
    <location>
        <begin position="252"/>
        <end position="264"/>
    </location>
</feature>
<feature type="compositionally biased region" description="Polar residues" evidence="2">
    <location>
        <begin position="1091"/>
        <end position="1111"/>
    </location>
</feature>
<feature type="compositionally biased region" description="Polar residues" evidence="2">
    <location>
        <begin position="150"/>
        <end position="159"/>
    </location>
</feature>
<keyword evidence="1" id="KW-0863">Zinc-finger</keyword>
<feature type="region of interest" description="Disordered" evidence="2">
    <location>
        <begin position="88"/>
        <end position="200"/>
    </location>
</feature>
<sequence>MRKGMVYVDGILCARGTKDSSTCTSVGTLTEPECLGPCEPGTSVMLEGIVWQETDGGVLVVNVTWRGKTYVGTLLDCTKHDWAPPRFCDSPTSDIDAKSAKGRGKRGRGSSNSSSEVNFSETRTVQSKLRSGKGRRNVVSSNNTSNSTSGFTVPSSPAKSDSGACGIGKRKGRTTDTEVHPSPNEVKTAKRSRSQLHSTPIQTTISTHSAELPQPNSPALIECPEPNCKKKYKHINGLRYHQSHAHSSSDSGKVDEGSTEETKDVTNSSDNDESMQEPSSVPPSPAPSTRSSASPSPLFTRTGQQSEHSVASSGIENEDMSSDKPSISILAIGEQPVSCKSSPVIQFASSPGLSTSTVQTQKLVPSESVDELNVSLKPLISCAPVSSSSTVAPELQSAVSLSISNASSQGLNTTTVSNLPSNTLINAITTTSIPSVTVSIPTSHFFSFGQSQNQHNILATTTAVMSSGIPTSLSTIRQVPSTSTLNTVTSTSLPSAGIPVSLTLEKNRTKQDKVDKSKLKTSSSPTIRPIVPAPAGPMITIATSIPTTHHTYGHSGHSLVTSSLKPIQPKPTILGEPSTINPVLESLKKEKTKHKKKSKDKDKKMSSTGNPDRKPGEGPKTPLVHPFQVDPLQNINLNPINRTCKNHQELSLTGTTMKNTTEPHLEKNSIDPNNISENVQSPAYSDISDDNETAPILESEMQDVKDKEDKTMELASQSTPTNLSPYGMYSYYSPPPYLIPSAPPSVTASALGPEKLDTGKKSECDKHNESKTWPGKSLDSNQDRIVCQDTSEQKVVREEQQNNPLHTPTGGSSSNGPLQQGYPYPYGYIQGYPCGLDPAYHMHLLASDPHYKKQYERYIKDQERLLKEHSERQQYQHFSKDNRSVEIKDRCMYNEKVSPIQLTVTASGASDLTVNKLASPSSSARSHKEREKDCRISSGSTRVETSLPPTVLTSLKEKQIENHQILKENIELKTHMDSKAKLNQLEAVRLYKRELELQRYNMLHSHYMEQQKSESDQQASSHVLHQKEEHSSPVSHSASRKPSPVTDISRTSSVIASPRSDPNKPVIGSISSSPKPRTRDIMSPHNKDHSSTTSGGIITGNNKKDSVSSTSGKHRDSPETSQREDKIKSEKKISSEGQKPTMETTGPPPPPTNTYAYLHPSYLQPPHFGHMPFEGHPMYRASLNPMLMSSGTPYGGSPYLHPQLRYHVPHGPCDIPPHSQAPTDALGPKMSSPNAPKALDLLHQVSQHYSSHKIHELQERAIMSPAPISTPATTVASAMPNKSSDTSTTSSKQETSTSEERSRLLPPQRHLHTHHHTHVGVGYPLYDPYGVAQPQWKQAQRQVPFKLTQ</sequence>
<feature type="region of interest" description="Disordered" evidence="2">
    <location>
        <begin position="241"/>
        <end position="323"/>
    </location>
</feature>
<feature type="compositionally biased region" description="Basic and acidic residues" evidence="2">
    <location>
        <begin position="508"/>
        <end position="518"/>
    </location>
</feature>
<evidence type="ECO:0000313" key="5">
    <source>
        <dbReference type="RefSeq" id="XP_022253252.1"/>
    </source>
</evidence>